<dbReference type="InterPro" id="IPR009097">
    <property type="entry name" value="Cyclic_Pdiesterase"/>
</dbReference>
<dbReference type="EC" id="3.1.4.58" evidence="2"/>
<feature type="active site" description="Proton donor" evidence="2">
    <location>
        <position position="36"/>
    </location>
</feature>
<comment type="catalytic activity">
    <reaction evidence="2">
        <text>a 3'-end 2',3'-cyclophospho-ribonucleotide-RNA + H2O = a 3'-end 2'-phospho-ribonucleotide-RNA + H(+)</text>
        <dbReference type="Rhea" id="RHEA:11828"/>
        <dbReference type="Rhea" id="RHEA-COMP:10464"/>
        <dbReference type="Rhea" id="RHEA-COMP:17353"/>
        <dbReference type="ChEBI" id="CHEBI:15377"/>
        <dbReference type="ChEBI" id="CHEBI:15378"/>
        <dbReference type="ChEBI" id="CHEBI:83064"/>
        <dbReference type="ChEBI" id="CHEBI:173113"/>
        <dbReference type="EC" id="3.1.4.58"/>
    </reaction>
</comment>
<evidence type="ECO:0000256" key="2">
    <source>
        <dbReference type="HAMAP-Rule" id="MF_01940"/>
    </source>
</evidence>
<gene>
    <name evidence="3" type="primary">thpR</name>
    <name evidence="3" type="ORF">ACFO5X_02035</name>
</gene>
<dbReference type="Gene3D" id="3.90.1140.10">
    <property type="entry name" value="Cyclic phosphodiesterase"/>
    <property type="match status" value="1"/>
</dbReference>
<accession>A0ABV9KCH2</accession>
<evidence type="ECO:0000313" key="3">
    <source>
        <dbReference type="EMBL" id="MFC4667321.1"/>
    </source>
</evidence>
<comment type="similarity">
    <text evidence="2">Belongs to the 2H phosphoesterase superfamily. ThpR family.</text>
</comment>
<comment type="function">
    <text evidence="2">Hydrolyzes RNA 2',3'-cyclic phosphodiester to an RNA 2'-phosphomonoester.</text>
</comment>
<dbReference type="NCBIfam" id="TIGR02258">
    <property type="entry name" value="2_5_ligase"/>
    <property type="match status" value="1"/>
</dbReference>
<keyword evidence="4" id="KW-1185">Reference proteome</keyword>
<name>A0ABV9KCH2_9RHOB</name>
<dbReference type="RefSeq" id="WP_380715405.1">
    <property type="nucleotide sequence ID" value="NZ_JBHSGI010000002.1"/>
</dbReference>
<organism evidence="3 4">
    <name type="scientific">Seohaeicola nanhaiensis</name>
    <dbReference type="NCBI Taxonomy" id="1387282"/>
    <lineage>
        <taxon>Bacteria</taxon>
        <taxon>Pseudomonadati</taxon>
        <taxon>Pseudomonadota</taxon>
        <taxon>Alphaproteobacteria</taxon>
        <taxon>Rhodobacterales</taxon>
        <taxon>Roseobacteraceae</taxon>
        <taxon>Seohaeicola</taxon>
    </lineage>
</organism>
<protein>
    <recommendedName>
        <fullName evidence="2">RNA 2',3'-cyclic phosphodiesterase</fullName>
        <shortName evidence="2">RNA 2',3'-CPDase</shortName>
        <ecNumber evidence="2">3.1.4.58</ecNumber>
    </recommendedName>
</protein>
<dbReference type="EMBL" id="JBHSGI010000002">
    <property type="protein sequence ID" value="MFC4667321.1"/>
    <property type="molecule type" value="Genomic_DNA"/>
</dbReference>
<dbReference type="Pfam" id="PF13563">
    <property type="entry name" value="2_5_RNA_ligase2"/>
    <property type="match status" value="1"/>
</dbReference>
<feature type="short sequence motif" description="HXTX 2" evidence="2">
    <location>
        <begin position="118"/>
        <end position="121"/>
    </location>
</feature>
<comment type="caution">
    <text evidence="3">The sequence shown here is derived from an EMBL/GenBank/DDBJ whole genome shotgun (WGS) entry which is preliminary data.</text>
</comment>
<feature type="short sequence motif" description="HXTX 1" evidence="2">
    <location>
        <begin position="36"/>
        <end position="39"/>
    </location>
</feature>
<dbReference type="PANTHER" id="PTHR35561">
    <property type="entry name" value="RNA 2',3'-CYCLIC PHOSPHODIESTERASE"/>
    <property type="match status" value="1"/>
</dbReference>
<sequence>MRAFVAIPMPEAVLPGLLALQEPLRAGRPVPEENLHLTLAFLGDTDIPALETLHEELETLAVRPFDLRLAGLDIFGGDQPSVLFIRAQGEGLKELQKSVMRAIRRAGIELPRARFAPHVTLARFNRPGPEDLVRIGRYLQAHGDAALFPFRVTGFGLYRSDLHRDRAPRASGRLSLKPAARPHSLPA</sequence>
<keyword evidence="1 2" id="KW-0378">Hydrolase</keyword>
<reference evidence="4" key="1">
    <citation type="journal article" date="2019" name="Int. J. Syst. Evol. Microbiol.">
        <title>The Global Catalogue of Microorganisms (GCM) 10K type strain sequencing project: providing services to taxonomists for standard genome sequencing and annotation.</title>
        <authorList>
            <consortium name="The Broad Institute Genomics Platform"/>
            <consortium name="The Broad Institute Genome Sequencing Center for Infectious Disease"/>
            <person name="Wu L."/>
            <person name="Ma J."/>
        </authorList>
    </citation>
    <scope>NUCLEOTIDE SEQUENCE [LARGE SCALE GENOMIC DNA]</scope>
    <source>
        <strain evidence="4">CGMCC 4.7283</strain>
    </source>
</reference>
<evidence type="ECO:0000313" key="4">
    <source>
        <dbReference type="Proteomes" id="UP001595973"/>
    </source>
</evidence>
<dbReference type="HAMAP" id="MF_01940">
    <property type="entry name" value="RNA_CPDase"/>
    <property type="match status" value="1"/>
</dbReference>
<dbReference type="InterPro" id="IPR004175">
    <property type="entry name" value="RNA_CPDase"/>
</dbReference>
<dbReference type="SUPFAM" id="SSF55144">
    <property type="entry name" value="LigT-like"/>
    <property type="match status" value="1"/>
</dbReference>
<feature type="active site" description="Proton acceptor" evidence="2">
    <location>
        <position position="118"/>
    </location>
</feature>
<evidence type="ECO:0000256" key="1">
    <source>
        <dbReference type="ARBA" id="ARBA00022801"/>
    </source>
</evidence>
<proteinExistence type="inferred from homology"/>
<dbReference type="PANTHER" id="PTHR35561:SF1">
    <property type="entry name" value="RNA 2',3'-CYCLIC PHOSPHODIESTERASE"/>
    <property type="match status" value="1"/>
</dbReference>
<dbReference type="Proteomes" id="UP001595973">
    <property type="component" value="Unassembled WGS sequence"/>
</dbReference>